<gene>
    <name evidence="1" type="ORF">QUG92_07160</name>
</gene>
<evidence type="ECO:0000313" key="1">
    <source>
        <dbReference type="EMBL" id="MDM7884881.1"/>
    </source>
</evidence>
<dbReference type="SUPFAM" id="SSF160424">
    <property type="entry name" value="BH3703-like"/>
    <property type="match status" value="1"/>
</dbReference>
<sequence length="249" mass="27953">MFVDVGVTSRLQRAVLRETSLVYSPPADLTEYQAWIDLRELMADDSHGAWFSGRLHLEQTGAYRFEFDWDSEPSWPVEVDLDGNIVKSERVETSQFREDLQRYPRTAEFIPSWLGERLVPTGLRFADTWLEEFRALADHPNWLIVRDMLRDAVQAGTDDRGVAVGADQVAEVVSSELAASTTVGQIERLYRDATGLGLVPNLPEASSESSTKTRNALLADEAFRERFDALFQPLLSLAAQELGNVVPAH</sequence>
<comment type="caution">
    <text evidence="1">The sequence shown here is derived from an EMBL/GenBank/DDBJ whole genome shotgun (WGS) entry which is preliminary data.</text>
</comment>
<dbReference type="EMBL" id="JAUCML010000004">
    <property type="protein sequence ID" value="MDM7884881.1"/>
    <property type="molecule type" value="Genomic_DNA"/>
</dbReference>
<accession>A0ABT7T5P1</accession>
<organism evidence="1 2">
    <name type="scientific">Curtobacterium citri</name>
    <dbReference type="NCBI Taxonomy" id="3055139"/>
    <lineage>
        <taxon>Bacteria</taxon>
        <taxon>Bacillati</taxon>
        <taxon>Actinomycetota</taxon>
        <taxon>Actinomycetes</taxon>
        <taxon>Micrococcales</taxon>
        <taxon>Microbacteriaceae</taxon>
        <taxon>Curtobacterium</taxon>
    </lineage>
</organism>
<name>A0ABT7T5P1_9MICO</name>
<keyword evidence="2" id="KW-1185">Reference proteome</keyword>
<proteinExistence type="predicted"/>
<dbReference type="RefSeq" id="WP_182046748.1">
    <property type="nucleotide sequence ID" value="NZ_JAUCML010000004.1"/>
</dbReference>
<protein>
    <submittedName>
        <fullName evidence="1">Uncharacterized protein</fullName>
    </submittedName>
</protein>
<dbReference type="Proteomes" id="UP001237823">
    <property type="component" value="Unassembled WGS sequence"/>
</dbReference>
<reference evidence="1 2" key="1">
    <citation type="submission" date="2023-06" db="EMBL/GenBank/DDBJ databases">
        <authorList>
            <person name="Feng G."/>
            <person name="Li J."/>
            <person name="Zhu H."/>
        </authorList>
    </citation>
    <scope>NUCLEOTIDE SEQUENCE [LARGE SCALE GENOMIC DNA]</scope>
    <source>
        <strain evidence="1 2">RHCKG23</strain>
    </source>
</reference>
<dbReference type="InterPro" id="IPR036170">
    <property type="entry name" value="YezG-like_sf"/>
</dbReference>
<evidence type="ECO:0000313" key="2">
    <source>
        <dbReference type="Proteomes" id="UP001237823"/>
    </source>
</evidence>